<feature type="domain" description="Fe/B12 periplasmic-binding" evidence="1">
    <location>
        <begin position="74"/>
        <end position="340"/>
    </location>
</feature>
<dbReference type="PROSITE" id="PS50983">
    <property type="entry name" value="FE_B12_PBP"/>
    <property type="match status" value="1"/>
</dbReference>
<accession>A0ABY8MHB4</accession>
<proteinExistence type="predicted"/>
<reference evidence="2 3" key="1">
    <citation type="submission" date="2023-04" db="EMBL/GenBank/DDBJ databases">
        <title>Spirochaete genome identified in red abalone sample constitutes a novel genus.</title>
        <authorList>
            <person name="Sharma S.P."/>
            <person name="Purcell C.M."/>
            <person name="Hyde J.R."/>
            <person name="Severin A.J."/>
        </authorList>
    </citation>
    <scope>NUCLEOTIDE SEQUENCE [LARGE SCALE GENOMIC DNA]</scope>
    <source>
        <strain evidence="2 3">SP-2023</strain>
    </source>
</reference>
<dbReference type="Proteomes" id="UP001228690">
    <property type="component" value="Chromosome"/>
</dbReference>
<protein>
    <submittedName>
        <fullName evidence="2">ABC transporter substrate-binding protein</fullName>
    </submittedName>
</protein>
<evidence type="ECO:0000259" key="1">
    <source>
        <dbReference type="PROSITE" id="PS50983"/>
    </source>
</evidence>
<dbReference type="PANTHER" id="PTHR30535:SF34">
    <property type="entry name" value="MOLYBDATE-BINDING PROTEIN MOLA"/>
    <property type="match status" value="1"/>
</dbReference>
<dbReference type="SUPFAM" id="SSF53807">
    <property type="entry name" value="Helical backbone' metal receptor"/>
    <property type="match status" value="1"/>
</dbReference>
<name>A0ABY8MHB4_9SPIO</name>
<dbReference type="InterPro" id="IPR050902">
    <property type="entry name" value="ABC_Transporter_SBP"/>
</dbReference>
<dbReference type="EMBL" id="CP123443">
    <property type="protein sequence ID" value="WGK68578.1"/>
    <property type="molecule type" value="Genomic_DNA"/>
</dbReference>
<evidence type="ECO:0000313" key="2">
    <source>
        <dbReference type="EMBL" id="WGK68578.1"/>
    </source>
</evidence>
<evidence type="ECO:0000313" key="3">
    <source>
        <dbReference type="Proteomes" id="UP001228690"/>
    </source>
</evidence>
<dbReference type="InterPro" id="IPR002491">
    <property type="entry name" value="ABC_transptr_periplasmic_BD"/>
</dbReference>
<keyword evidence="3" id="KW-1185">Reference proteome</keyword>
<dbReference type="PANTHER" id="PTHR30535">
    <property type="entry name" value="VITAMIN B12-BINDING PROTEIN"/>
    <property type="match status" value="1"/>
</dbReference>
<organism evidence="2 3">
    <name type="scientific">Candidatus Haliotispira prima</name>
    <dbReference type="NCBI Taxonomy" id="3034016"/>
    <lineage>
        <taxon>Bacteria</taxon>
        <taxon>Pseudomonadati</taxon>
        <taxon>Spirochaetota</taxon>
        <taxon>Spirochaetia</taxon>
        <taxon>Spirochaetales</taxon>
        <taxon>Spirochaetaceae</taxon>
        <taxon>Candidatus Haliotispira</taxon>
    </lineage>
</organism>
<dbReference type="Pfam" id="PF01497">
    <property type="entry name" value="Peripla_BP_2"/>
    <property type="match status" value="1"/>
</dbReference>
<sequence>MKKMTLVFWLLVSAGSIHSCKKIPLEDITQEPSVFHSAETNEDNEDYLRFEEKRKQAKYDALKTELSQIQDWNRLIFATSSTANIFHQLKIRPLGVIQSKNLIPDLQALQDEGSVGNIGSALSPNAEVIVALKPSAVLLSNAMPHVPGSLKKLADEGLFDLILLPQRRLEDIFLLLQVLKENGVSDQAVVFAAQMAQDIKEAKDLAENSKIQNATAAIIQVSPGNNSVQGSKSLIGTLVQKIGITNIFPEAPGSSEPDMETLLLRDPKFLILYGHGNNGATIARDFAVGLGNEDSVYRGMQAIKNQSYIVIPDPGSANLETSGLLLELARKMYGDSHAHS</sequence>
<gene>
    <name evidence="2" type="ORF">P0082_08815</name>
</gene>
<dbReference type="Gene3D" id="3.40.50.1980">
    <property type="entry name" value="Nitrogenase molybdenum iron protein domain"/>
    <property type="match status" value="2"/>
</dbReference>
<dbReference type="RefSeq" id="WP_326926764.1">
    <property type="nucleotide sequence ID" value="NZ_CP123443.1"/>
</dbReference>